<evidence type="ECO:0000313" key="2">
    <source>
        <dbReference type="EMBL" id="KAK1345851.1"/>
    </source>
</evidence>
<reference evidence="2" key="1">
    <citation type="submission" date="2023-06" db="EMBL/GenBank/DDBJ databases">
        <title>Reference genome for the Northern bat (Eptesicus nilssonii), a most northern bat species.</title>
        <authorList>
            <person name="Laine V.N."/>
            <person name="Pulliainen A.T."/>
            <person name="Lilley T.M."/>
        </authorList>
    </citation>
    <scope>NUCLEOTIDE SEQUENCE</scope>
    <source>
        <strain evidence="2">BLF_Eptnil</strain>
        <tissue evidence="2">Kidney</tissue>
    </source>
</reference>
<dbReference type="Proteomes" id="UP001177744">
    <property type="component" value="Unassembled WGS sequence"/>
</dbReference>
<dbReference type="AlphaFoldDB" id="A0AA40IAI5"/>
<feature type="compositionally biased region" description="Polar residues" evidence="1">
    <location>
        <begin position="39"/>
        <end position="52"/>
    </location>
</feature>
<comment type="caution">
    <text evidence="2">The sequence shown here is derived from an EMBL/GenBank/DDBJ whole genome shotgun (WGS) entry which is preliminary data.</text>
</comment>
<feature type="compositionally biased region" description="Basic and acidic residues" evidence="1">
    <location>
        <begin position="19"/>
        <end position="30"/>
    </location>
</feature>
<feature type="compositionally biased region" description="Low complexity" evidence="1">
    <location>
        <begin position="8"/>
        <end position="18"/>
    </location>
</feature>
<evidence type="ECO:0000313" key="3">
    <source>
        <dbReference type="Proteomes" id="UP001177744"/>
    </source>
</evidence>
<sequence length="119" mass="13580">MLKRKKNQLQPLLSQPQMPKREETGDKDNRFPQIKGTDDSTTAESLTSSPGQRPSLGRLRPQVWPIWYGWWEVNAEPPFTGPDHGSLSQRTETSSKAHKLVTCQDYLPPALTLRMNPRI</sequence>
<protein>
    <submittedName>
        <fullName evidence="2">Uncharacterized protein</fullName>
    </submittedName>
</protein>
<dbReference type="EMBL" id="JAULJE010000002">
    <property type="protein sequence ID" value="KAK1345851.1"/>
    <property type="molecule type" value="Genomic_DNA"/>
</dbReference>
<feature type="region of interest" description="Disordered" evidence="1">
    <location>
        <begin position="1"/>
        <end position="58"/>
    </location>
</feature>
<accession>A0AA40IAI5</accession>
<gene>
    <name evidence="2" type="ORF">QTO34_008316</name>
</gene>
<name>A0AA40IAI5_CNENI</name>
<organism evidence="2 3">
    <name type="scientific">Cnephaeus nilssonii</name>
    <name type="common">Northern bat</name>
    <name type="synonym">Eptesicus nilssonii</name>
    <dbReference type="NCBI Taxonomy" id="3371016"/>
    <lineage>
        <taxon>Eukaryota</taxon>
        <taxon>Metazoa</taxon>
        <taxon>Chordata</taxon>
        <taxon>Craniata</taxon>
        <taxon>Vertebrata</taxon>
        <taxon>Euteleostomi</taxon>
        <taxon>Mammalia</taxon>
        <taxon>Eutheria</taxon>
        <taxon>Laurasiatheria</taxon>
        <taxon>Chiroptera</taxon>
        <taxon>Yangochiroptera</taxon>
        <taxon>Vespertilionidae</taxon>
        <taxon>Cnephaeus</taxon>
    </lineage>
</organism>
<evidence type="ECO:0000256" key="1">
    <source>
        <dbReference type="SAM" id="MobiDB-lite"/>
    </source>
</evidence>
<proteinExistence type="predicted"/>
<keyword evidence="3" id="KW-1185">Reference proteome</keyword>